<evidence type="ECO:0000256" key="1">
    <source>
        <dbReference type="ARBA" id="ARBA00004141"/>
    </source>
</evidence>
<evidence type="ECO:0000256" key="4">
    <source>
        <dbReference type="ARBA" id="ARBA00022989"/>
    </source>
</evidence>
<evidence type="ECO:0000256" key="6">
    <source>
        <dbReference type="ARBA" id="ARBA00023157"/>
    </source>
</evidence>
<feature type="signal peptide" evidence="9">
    <location>
        <begin position="1"/>
        <end position="19"/>
    </location>
</feature>
<evidence type="ECO:0000259" key="10">
    <source>
        <dbReference type="PROSITE" id="PS50221"/>
    </source>
</evidence>
<dbReference type="Proteomes" id="UP000007879">
    <property type="component" value="Unassembled WGS sequence"/>
</dbReference>
<keyword evidence="13" id="KW-1185">Reference proteome</keyword>
<dbReference type="PANTHER" id="PTHR12011">
    <property type="entry name" value="ADHESION G-PROTEIN COUPLED RECEPTOR"/>
    <property type="match status" value="1"/>
</dbReference>
<keyword evidence="6" id="KW-1015">Disulfide bond</keyword>
<dbReference type="PANTHER" id="PTHR12011:SF471">
    <property type="entry name" value="G-PROTEIN COUPLED RECEPTORS FAMILY 2 PROFILE 2 DOMAIN-CONTAINING PROTEIN"/>
    <property type="match status" value="1"/>
</dbReference>
<dbReference type="GO" id="GO:0004930">
    <property type="term" value="F:G protein-coupled receptor activity"/>
    <property type="evidence" value="ECO:0007669"/>
    <property type="project" value="InterPro"/>
</dbReference>
<dbReference type="AlphaFoldDB" id="A0AAN0IVI9"/>
<dbReference type="GO" id="GO:0007189">
    <property type="term" value="P:adenylate cyclase-activating G protein-coupled receptor signaling pathway"/>
    <property type="evidence" value="ECO:0007669"/>
    <property type="project" value="TreeGrafter"/>
</dbReference>
<protein>
    <recommendedName>
        <fullName evidence="14">G-protein coupled receptors family 2 profile 2 domain-containing protein</fullName>
    </recommendedName>
</protein>
<keyword evidence="4 8" id="KW-1133">Transmembrane helix</keyword>
<reference evidence="13" key="1">
    <citation type="journal article" date="2010" name="Nature">
        <title>The Amphimedon queenslandica genome and the evolution of animal complexity.</title>
        <authorList>
            <person name="Srivastava M."/>
            <person name="Simakov O."/>
            <person name="Chapman J."/>
            <person name="Fahey B."/>
            <person name="Gauthier M.E."/>
            <person name="Mitros T."/>
            <person name="Richards G.S."/>
            <person name="Conaco C."/>
            <person name="Dacre M."/>
            <person name="Hellsten U."/>
            <person name="Larroux C."/>
            <person name="Putnam N.H."/>
            <person name="Stanke M."/>
            <person name="Adamska M."/>
            <person name="Darling A."/>
            <person name="Degnan S.M."/>
            <person name="Oakley T.H."/>
            <person name="Plachetzki D.C."/>
            <person name="Zhai Y."/>
            <person name="Adamski M."/>
            <person name="Calcino A."/>
            <person name="Cummins S.F."/>
            <person name="Goodstein D.M."/>
            <person name="Harris C."/>
            <person name="Jackson D.J."/>
            <person name="Leys S.P."/>
            <person name="Shu S."/>
            <person name="Woodcroft B.J."/>
            <person name="Vervoort M."/>
            <person name="Kosik K.S."/>
            <person name="Manning G."/>
            <person name="Degnan B.M."/>
            <person name="Rokhsar D.S."/>
        </authorList>
    </citation>
    <scope>NUCLEOTIDE SEQUENCE [LARGE SCALE GENOMIC DNA]</scope>
</reference>
<feature type="transmembrane region" description="Helical" evidence="8">
    <location>
        <begin position="796"/>
        <end position="824"/>
    </location>
</feature>
<dbReference type="GO" id="GO:0005886">
    <property type="term" value="C:plasma membrane"/>
    <property type="evidence" value="ECO:0007669"/>
    <property type="project" value="TreeGrafter"/>
</dbReference>
<feature type="transmembrane region" description="Helical" evidence="8">
    <location>
        <begin position="755"/>
        <end position="776"/>
    </location>
</feature>
<feature type="transmembrane region" description="Helical" evidence="8">
    <location>
        <begin position="651"/>
        <end position="674"/>
    </location>
</feature>
<evidence type="ECO:0000256" key="5">
    <source>
        <dbReference type="ARBA" id="ARBA00023136"/>
    </source>
</evidence>
<evidence type="ECO:0000256" key="8">
    <source>
        <dbReference type="SAM" id="Phobius"/>
    </source>
</evidence>
<feature type="transmembrane region" description="Helical" evidence="8">
    <location>
        <begin position="711"/>
        <end position="734"/>
    </location>
</feature>
<keyword evidence="3 8" id="KW-0812">Transmembrane</keyword>
<dbReference type="InterPro" id="IPR000203">
    <property type="entry name" value="GPS"/>
</dbReference>
<feature type="domain" description="GAIN-B" evidence="10">
    <location>
        <begin position="439"/>
        <end position="627"/>
    </location>
</feature>
<proteinExistence type="inferred from homology"/>
<dbReference type="EnsemblMetazoa" id="XM_011411792.2">
    <property type="protein sequence ID" value="XP_011410094.2"/>
    <property type="gene ID" value="LOC105316698"/>
</dbReference>
<evidence type="ECO:0000259" key="11">
    <source>
        <dbReference type="PROSITE" id="PS50261"/>
    </source>
</evidence>
<evidence type="ECO:0008006" key="14">
    <source>
        <dbReference type="Google" id="ProtNLM"/>
    </source>
</evidence>
<dbReference type="InterPro" id="IPR046338">
    <property type="entry name" value="GAIN_dom_sf"/>
</dbReference>
<feature type="domain" description="G-protein coupled receptors family 2 profile 2" evidence="11">
    <location>
        <begin position="649"/>
        <end position="898"/>
    </location>
</feature>
<dbReference type="Gene3D" id="1.20.1070.10">
    <property type="entry name" value="Rhodopsin 7-helix transmembrane proteins"/>
    <property type="match status" value="1"/>
</dbReference>
<sequence length="977" mass="109903">MKMLLSSLLFLLFIATAHSVYKDGTGDERLRAFRRCVADNDLPQLNTSKPRCPVTNTQLLNIAANSRYQQDYGFGCDDLMRFADYAESQNLELEELSFFNPNTTHTPWLKFAAWRCYNSIANELCNEYSLCLTRNQTLMYWKHSCTMEFMSLVSRRTNGAFSNKIYTYVTAVSLLRSFFEAYYTGYNSAITQHYLYTCTSGSESNNLENCLISLLDHCFALEDVYYYYSYWCYIGVMNRLCVQFRGDERLRCRILIETRLEVSLENQCANENNEGKCEKILTSIVDEKPIADLNFTDIDQVKAVVAGSSRRANYTNETLTQLNRIVDYFTLNESVVSQNIDKQDANTFLSVVSTLASDEGTRNLRENSTNNSGAMLLRDLDKISKVIGSAVVTENEQIEGNYAYNDENIGFFLALGSSDTNYSSGALKLNKTDTTSPYMTAEISISATSICGFATTDESIGSGDDFDYYYDYPKICEGRPKCDIDGYIYYDLYTIFGDCSKKLKIPNSCPSVVATSIADKLPLLLSDDLPSNMTIASLVLSSQIVMKNEDNSTSVTHSLKENATLNFKLLKPINLTEYIPRCYYWDTVENMWSDAGIETEVLTNDEVKCITSHLTSFAVLVDHQGLIGSASSSSSENATSISSTELQALSIVGYIGPSISLVCLIVALVIMILLRKKMNTTFLYFVHINLCISLVLALSVLIVGLETADHYSWLCSIVAGLLHYLFLCVFAWMLAEGITLCIMVTYVFEMKFLKWQIFLPAAWGIPVLIVAVAAGIRYEQYGTENYCWLSTEKGLIWAFLGPALGVALVNTIFLIITVAQLVRVTCSKVDTNNSKTSKNFKAAKSAIFGTIILFPLLGITWTIGVFGVSQDTTFFLWLFTICNSLQGVFILIFHVLKHKVVLTWLARRFPCLDRWIEVHTSAEASRRLSKQRLSVIHDPKLPKRRLSDQFGIISQVEDSTVMTDLEPIIEEAEENDD</sequence>
<dbReference type="PROSITE" id="PS50221">
    <property type="entry name" value="GAIN_B"/>
    <property type="match status" value="1"/>
</dbReference>
<evidence type="ECO:0000313" key="13">
    <source>
        <dbReference type="Proteomes" id="UP000007879"/>
    </source>
</evidence>
<dbReference type="InterPro" id="IPR017981">
    <property type="entry name" value="GPCR_2-like_7TM"/>
</dbReference>
<dbReference type="Gene3D" id="2.60.220.50">
    <property type="match status" value="1"/>
</dbReference>
<dbReference type="PRINTS" id="PR00249">
    <property type="entry name" value="GPCRSECRETIN"/>
</dbReference>
<feature type="transmembrane region" description="Helical" evidence="8">
    <location>
        <begin position="874"/>
        <end position="896"/>
    </location>
</feature>
<dbReference type="Pfam" id="PF00002">
    <property type="entry name" value="7tm_2"/>
    <property type="match status" value="1"/>
</dbReference>
<evidence type="ECO:0000313" key="12">
    <source>
        <dbReference type="EnsemblMetazoa" id="XP_011410094.2"/>
    </source>
</evidence>
<dbReference type="InterPro" id="IPR057244">
    <property type="entry name" value="GAIN_B"/>
</dbReference>
<evidence type="ECO:0000256" key="2">
    <source>
        <dbReference type="ARBA" id="ARBA00007343"/>
    </source>
</evidence>
<name>A0AAN0IVI9_AMPQE</name>
<organism evidence="12 13">
    <name type="scientific">Amphimedon queenslandica</name>
    <name type="common">Sponge</name>
    <dbReference type="NCBI Taxonomy" id="400682"/>
    <lineage>
        <taxon>Eukaryota</taxon>
        <taxon>Metazoa</taxon>
        <taxon>Porifera</taxon>
        <taxon>Demospongiae</taxon>
        <taxon>Heteroscleromorpha</taxon>
        <taxon>Haplosclerida</taxon>
        <taxon>Niphatidae</taxon>
        <taxon>Amphimedon</taxon>
    </lineage>
</organism>
<dbReference type="GO" id="GO:0007166">
    <property type="term" value="P:cell surface receptor signaling pathway"/>
    <property type="evidence" value="ECO:0007669"/>
    <property type="project" value="InterPro"/>
</dbReference>
<comment type="similarity">
    <text evidence="2">Belongs to the G-protein coupled receptor 2 family. Adhesion G-protein coupled receptor (ADGR) subfamily.</text>
</comment>
<dbReference type="InterPro" id="IPR000832">
    <property type="entry name" value="GPCR_2_secretin-like"/>
</dbReference>
<feature type="chain" id="PRO_5042947359" description="G-protein coupled receptors family 2 profile 2 domain-containing protein" evidence="9">
    <location>
        <begin position="20"/>
        <end position="977"/>
    </location>
</feature>
<dbReference type="Pfam" id="PF01825">
    <property type="entry name" value="GPS"/>
    <property type="match status" value="1"/>
</dbReference>
<accession>A0AAN0IVI9</accession>
<dbReference type="RefSeq" id="XP_011410094.2">
    <property type="nucleotide sequence ID" value="XM_011411792.2"/>
</dbReference>
<evidence type="ECO:0000256" key="7">
    <source>
        <dbReference type="ARBA" id="ARBA00023180"/>
    </source>
</evidence>
<evidence type="ECO:0000256" key="3">
    <source>
        <dbReference type="ARBA" id="ARBA00022692"/>
    </source>
</evidence>
<evidence type="ECO:0000256" key="9">
    <source>
        <dbReference type="SAM" id="SignalP"/>
    </source>
</evidence>
<keyword evidence="7" id="KW-0325">Glycoprotein</keyword>
<feature type="transmembrane region" description="Helical" evidence="8">
    <location>
        <begin position="845"/>
        <end position="868"/>
    </location>
</feature>
<keyword evidence="5 8" id="KW-0472">Membrane</keyword>
<dbReference type="FunFam" id="1.20.1070.10:FF:000058">
    <property type="entry name" value="Adhesion G protein-coupled receptor F5"/>
    <property type="match status" value="1"/>
</dbReference>
<reference evidence="12" key="2">
    <citation type="submission" date="2024-06" db="UniProtKB">
        <authorList>
            <consortium name="EnsemblMetazoa"/>
        </authorList>
    </citation>
    <scope>IDENTIFICATION</scope>
</reference>
<dbReference type="KEGG" id="aqu:105316698"/>
<comment type="subcellular location">
    <subcellularLocation>
        <location evidence="1">Membrane</location>
        <topology evidence="1">Multi-pass membrane protein</topology>
    </subcellularLocation>
</comment>
<dbReference type="GeneID" id="105316698"/>
<feature type="transmembrane region" description="Helical" evidence="8">
    <location>
        <begin position="681"/>
        <end position="705"/>
    </location>
</feature>
<dbReference type="PROSITE" id="PS50261">
    <property type="entry name" value="G_PROTEIN_RECEP_F2_4"/>
    <property type="match status" value="1"/>
</dbReference>
<keyword evidence="9" id="KW-0732">Signal</keyword>
<dbReference type="SMART" id="SM00303">
    <property type="entry name" value="GPS"/>
    <property type="match status" value="1"/>
</dbReference>